<name>A0ABT3FJC5_9BACT</name>
<evidence type="ECO:0000313" key="4">
    <source>
        <dbReference type="Proteomes" id="UP001207930"/>
    </source>
</evidence>
<feature type="coiled-coil region" evidence="1">
    <location>
        <begin position="255"/>
        <end position="285"/>
    </location>
</feature>
<organism evidence="3 4">
    <name type="scientific">Luteolibacter flavescens</name>
    <dbReference type="NCBI Taxonomy" id="1859460"/>
    <lineage>
        <taxon>Bacteria</taxon>
        <taxon>Pseudomonadati</taxon>
        <taxon>Verrucomicrobiota</taxon>
        <taxon>Verrucomicrobiia</taxon>
        <taxon>Verrucomicrobiales</taxon>
        <taxon>Verrucomicrobiaceae</taxon>
        <taxon>Luteolibacter</taxon>
    </lineage>
</organism>
<evidence type="ECO:0000256" key="2">
    <source>
        <dbReference type="SAM" id="MobiDB-lite"/>
    </source>
</evidence>
<keyword evidence="1" id="KW-0175">Coiled coil</keyword>
<sequence length="423" mass="48985">MESEPEAKQPTRRELYERVWTTPATKLAAELGISDVAFAKRCKKLNILRPSRGYWAKLAAGQSPRKDPLPPGDEEKLLGQDQVSSRIDFPDSSRSLHSAARELLAALRSAKPDNDGLVKAKGPSFPEVEVSKALAEHAARCVSTIIVSAERRAVSFKGVRRSYGTAHFEREREELYLTVSEKVVTSKRQPTELDKRRPPWEWETNVREVSKRLTFSISTDEYRRGRSDKRWTESEDKSTEETLRAVVDGICDYYIERDRARIREEERRREQAEAYKREQEEERKKKHLDSIQATARQRAADLVIAAEWWRIYRNACEFVAACEGRWRDSQELVLTADQEDWLRWAREHVESLSPFELGFPDPTVDGEFDTEAVPFGGPYPQTRKLPRPPTMPELNPPPTQQYSSWGHAPDPKPYPFWLKYQRR</sequence>
<dbReference type="EMBL" id="JAPDDS010000001">
    <property type="protein sequence ID" value="MCW1883090.1"/>
    <property type="molecule type" value="Genomic_DNA"/>
</dbReference>
<evidence type="ECO:0000256" key="1">
    <source>
        <dbReference type="SAM" id="Coils"/>
    </source>
</evidence>
<comment type="caution">
    <text evidence="3">The sequence shown here is derived from an EMBL/GenBank/DDBJ whole genome shotgun (WGS) entry which is preliminary data.</text>
</comment>
<evidence type="ECO:0000313" key="3">
    <source>
        <dbReference type="EMBL" id="MCW1883090.1"/>
    </source>
</evidence>
<dbReference type="RefSeq" id="WP_264499054.1">
    <property type="nucleotide sequence ID" value="NZ_JAPDDS010000001.1"/>
</dbReference>
<reference evidence="3 4" key="1">
    <citation type="submission" date="2022-10" db="EMBL/GenBank/DDBJ databases">
        <title>Luteolibacter flavescens strain MCCC 1K03193, whole genome shotgun sequencing project.</title>
        <authorList>
            <person name="Zhao G."/>
            <person name="Shen L."/>
        </authorList>
    </citation>
    <scope>NUCLEOTIDE SEQUENCE [LARGE SCALE GENOMIC DNA]</scope>
    <source>
        <strain evidence="3 4">MCCC 1K03193</strain>
    </source>
</reference>
<feature type="region of interest" description="Disordered" evidence="2">
    <location>
        <begin position="373"/>
        <end position="412"/>
    </location>
</feature>
<accession>A0ABT3FJC5</accession>
<dbReference type="Proteomes" id="UP001207930">
    <property type="component" value="Unassembled WGS sequence"/>
</dbReference>
<keyword evidence="4" id="KW-1185">Reference proteome</keyword>
<proteinExistence type="predicted"/>
<gene>
    <name evidence="3" type="ORF">OKA04_00010</name>
</gene>
<protein>
    <submittedName>
        <fullName evidence="3">Uncharacterized protein</fullName>
    </submittedName>
</protein>
<feature type="compositionally biased region" description="Pro residues" evidence="2">
    <location>
        <begin position="387"/>
        <end position="399"/>
    </location>
</feature>